<dbReference type="EMBL" id="LNYJ01000011">
    <property type="protein sequence ID" value="KTD16390.1"/>
    <property type="molecule type" value="Genomic_DNA"/>
</dbReference>
<name>A0A0W0V935_9GAMM</name>
<accession>A0A0W0V935</accession>
<evidence type="ECO:0000313" key="2">
    <source>
        <dbReference type="Proteomes" id="UP000055035"/>
    </source>
</evidence>
<dbReference type="OrthoDB" id="5649298at2"/>
<proteinExistence type="predicted"/>
<evidence type="ECO:0000313" key="1">
    <source>
        <dbReference type="EMBL" id="KTD16390.1"/>
    </source>
</evidence>
<gene>
    <name evidence="1" type="ORF">Ljor_0696</name>
</gene>
<dbReference type="AlphaFoldDB" id="A0A0W0V935"/>
<protein>
    <submittedName>
        <fullName evidence="1">Uncharacterized protein</fullName>
    </submittedName>
</protein>
<reference evidence="1 2" key="1">
    <citation type="submission" date="2015-11" db="EMBL/GenBank/DDBJ databases">
        <title>Genomic analysis of 38 Legionella species identifies large and diverse effector repertoires.</title>
        <authorList>
            <person name="Burstein D."/>
            <person name="Amaro F."/>
            <person name="Zusman T."/>
            <person name="Lifshitz Z."/>
            <person name="Cohen O."/>
            <person name="Gilbert J.A."/>
            <person name="Pupko T."/>
            <person name="Shuman H.A."/>
            <person name="Segal G."/>
        </authorList>
    </citation>
    <scope>NUCLEOTIDE SEQUENCE [LARGE SCALE GENOMIC DNA]</scope>
    <source>
        <strain evidence="1 2">BL-540</strain>
    </source>
</reference>
<organism evidence="1 2">
    <name type="scientific">Legionella jordanis</name>
    <dbReference type="NCBI Taxonomy" id="456"/>
    <lineage>
        <taxon>Bacteria</taxon>
        <taxon>Pseudomonadati</taxon>
        <taxon>Pseudomonadota</taxon>
        <taxon>Gammaproteobacteria</taxon>
        <taxon>Legionellales</taxon>
        <taxon>Legionellaceae</taxon>
        <taxon>Legionella</taxon>
    </lineage>
</organism>
<sequence>MTLSDLYQLENTFIPKLINALREDMRSSKHGEAISFQVLRPVISLLNEEKRYPGLSLGQLMKGTMNMAISLQISKYGNISAESVGETVYEKYNQERRHWFVGYNEALKAIGPLSEKDALDIAIPVIKRASQSCLYLTPCVPHTLNLYFSYLQKLDCNFIPPQIPTGNTFAQWNHDQFHSFNSIDSSSLLNLSLFAVKKYELPREILPIDLQEKLDCIPSVSRNEENKEETGTCFSNCTIV</sequence>
<comment type="caution">
    <text evidence="1">The sequence shown here is derived from an EMBL/GenBank/DDBJ whole genome shotgun (WGS) entry which is preliminary data.</text>
</comment>
<keyword evidence="2" id="KW-1185">Reference proteome</keyword>
<dbReference type="RefSeq" id="WP_058470247.1">
    <property type="nucleotide sequence ID" value="NZ_CAAAIC010000004.1"/>
</dbReference>
<dbReference type="Proteomes" id="UP000055035">
    <property type="component" value="Unassembled WGS sequence"/>
</dbReference>
<dbReference type="PATRIC" id="fig|456.5.peg.738"/>